<evidence type="ECO:0000313" key="2">
    <source>
        <dbReference type="EMBL" id="NRQ41233.1"/>
    </source>
</evidence>
<reference evidence="2 3" key="1">
    <citation type="submission" date="2020-06" db="EMBL/GenBank/DDBJ databases">
        <title>Rheinheimera sp. nov., a marine bacterium isolated from coastal.</title>
        <authorList>
            <person name="Yu Q."/>
            <person name="Qi Y."/>
            <person name="Pu J."/>
        </authorList>
    </citation>
    <scope>NUCLEOTIDE SEQUENCE [LARGE SCALE GENOMIC DNA]</scope>
    <source>
        <strain evidence="2 3">YQF-2</strain>
    </source>
</reference>
<evidence type="ECO:0000256" key="1">
    <source>
        <dbReference type="SAM" id="Phobius"/>
    </source>
</evidence>
<keyword evidence="1" id="KW-0472">Membrane</keyword>
<evidence type="ECO:0000313" key="3">
    <source>
        <dbReference type="Proteomes" id="UP000523161"/>
    </source>
</evidence>
<proteinExistence type="predicted"/>
<keyword evidence="3" id="KW-1185">Reference proteome</keyword>
<dbReference type="Pfam" id="PF16074">
    <property type="entry name" value="PilW"/>
    <property type="match status" value="1"/>
</dbReference>
<name>A0A7Y5EJL9_9GAMM</name>
<dbReference type="Proteomes" id="UP000523161">
    <property type="component" value="Unassembled WGS sequence"/>
</dbReference>
<dbReference type="AlphaFoldDB" id="A0A7Y5EJL9"/>
<accession>A0A7Y5EJL9</accession>
<organism evidence="2 3">
    <name type="scientific">Rheinheimera lutimaris</name>
    <dbReference type="NCBI Taxonomy" id="2740584"/>
    <lineage>
        <taxon>Bacteria</taxon>
        <taxon>Pseudomonadati</taxon>
        <taxon>Pseudomonadota</taxon>
        <taxon>Gammaproteobacteria</taxon>
        <taxon>Chromatiales</taxon>
        <taxon>Chromatiaceae</taxon>
        <taxon>Rheinheimera</taxon>
    </lineage>
</organism>
<dbReference type="RefSeq" id="WP_173499476.1">
    <property type="nucleotide sequence ID" value="NZ_JABSOD010000001.1"/>
</dbReference>
<keyword evidence="1" id="KW-0812">Transmembrane</keyword>
<comment type="caution">
    <text evidence="2">The sequence shown here is derived from an EMBL/GenBank/DDBJ whole genome shotgun (WGS) entry which is preliminary data.</text>
</comment>
<dbReference type="EMBL" id="JABSOD010000001">
    <property type="protein sequence ID" value="NRQ41233.1"/>
    <property type="molecule type" value="Genomic_DNA"/>
</dbReference>
<dbReference type="InterPro" id="IPR032092">
    <property type="entry name" value="PilW"/>
</dbReference>
<gene>
    <name evidence="2" type="ORF">HRH59_01400</name>
</gene>
<sequence>MTRLRGFTLSELLIAMLLTLFLMTIALTAFSGLSRSVRQTQQLSELQQNAQFLMSLMQNELGNTAFWGGLTSFEQLATAISPAAPEPDCLHDSIDSGSFPQPGIEFISLYAQKITAGRQLNCIPTAIADSELLQLKRLIGRQTSVAELRQNRFYLETSWQHGRFVDVASAGLSDDHYYFPYQHVVFYLQSQRTDNSSLPVLMRKRLTRNAAGRATISTDAVLDGVERMHFEFGFDSDLDGRLDYQLATARVPLALWQDKGSRIVSLTYHVLLRSRLADPEYQNDNEYQLGDERFVAPGDHYRRMLISSTLFFHNATL</sequence>
<feature type="transmembrane region" description="Helical" evidence="1">
    <location>
        <begin position="12"/>
        <end position="33"/>
    </location>
</feature>
<keyword evidence="1" id="KW-1133">Transmembrane helix</keyword>
<dbReference type="Pfam" id="PF07963">
    <property type="entry name" value="N_methyl"/>
    <property type="match status" value="1"/>
</dbReference>
<protein>
    <submittedName>
        <fullName evidence="2">PilW family protein</fullName>
    </submittedName>
</protein>
<dbReference type="GO" id="GO:0043683">
    <property type="term" value="P:type IV pilus assembly"/>
    <property type="evidence" value="ECO:0007669"/>
    <property type="project" value="InterPro"/>
</dbReference>
<dbReference type="InterPro" id="IPR012902">
    <property type="entry name" value="N_methyl_site"/>
</dbReference>